<dbReference type="Proteomes" id="UP000663829">
    <property type="component" value="Unassembled WGS sequence"/>
</dbReference>
<name>A0A815RGX2_9BILA</name>
<comment type="caution">
    <text evidence="1">The sequence shown here is derived from an EMBL/GenBank/DDBJ whole genome shotgun (WGS) entry which is preliminary data.</text>
</comment>
<dbReference type="EMBL" id="CAJOBC010086352">
    <property type="protein sequence ID" value="CAF4343034.1"/>
    <property type="molecule type" value="Genomic_DNA"/>
</dbReference>
<sequence>MIQAKACHILLIPINTSHENVENTRTKLQIHCKQYSKLCVTVRTLNEYIYNYNMETNSSEIFFPFTHHISKYDRELFRQLVCKLAPIRFYLIGNDLRFTLTDRTEWGKIFRSGEKSKGSDVWKYLINEPIHDTTKEYKDLSLGLERLIKDTLPIQLNEILTNDLHNEFCPLIERVHSTLDDRSNTVTRQLIEWSTAHVQLRIEIGVFHHYTYKCRVMCLHWGSRSSSIRLSLIIGECPGGVLAKVR</sequence>
<dbReference type="EMBL" id="CAJNOQ010020881">
    <property type="protein sequence ID" value="CAF1477145.1"/>
    <property type="molecule type" value="Genomic_DNA"/>
</dbReference>
<evidence type="ECO:0000313" key="1">
    <source>
        <dbReference type="EMBL" id="CAF1477145.1"/>
    </source>
</evidence>
<gene>
    <name evidence="1" type="ORF">GPM918_LOCUS35685</name>
    <name evidence="2" type="ORF">SRO942_LOCUS36404</name>
</gene>
<reference evidence="1" key="1">
    <citation type="submission" date="2021-02" db="EMBL/GenBank/DDBJ databases">
        <authorList>
            <person name="Nowell W R."/>
        </authorList>
    </citation>
    <scope>NUCLEOTIDE SEQUENCE</scope>
</reference>
<dbReference type="OrthoDB" id="10003335at2759"/>
<protein>
    <submittedName>
        <fullName evidence="1">Uncharacterized protein</fullName>
    </submittedName>
</protein>
<dbReference type="Proteomes" id="UP000681722">
    <property type="component" value="Unassembled WGS sequence"/>
</dbReference>
<evidence type="ECO:0000313" key="2">
    <source>
        <dbReference type="EMBL" id="CAF4343034.1"/>
    </source>
</evidence>
<keyword evidence="3" id="KW-1185">Reference proteome</keyword>
<dbReference type="AlphaFoldDB" id="A0A815RGX2"/>
<organism evidence="1 3">
    <name type="scientific">Didymodactylos carnosus</name>
    <dbReference type="NCBI Taxonomy" id="1234261"/>
    <lineage>
        <taxon>Eukaryota</taxon>
        <taxon>Metazoa</taxon>
        <taxon>Spiralia</taxon>
        <taxon>Gnathifera</taxon>
        <taxon>Rotifera</taxon>
        <taxon>Eurotatoria</taxon>
        <taxon>Bdelloidea</taxon>
        <taxon>Philodinida</taxon>
        <taxon>Philodinidae</taxon>
        <taxon>Didymodactylos</taxon>
    </lineage>
</organism>
<accession>A0A815RGX2</accession>
<evidence type="ECO:0000313" key="3">
    <source>
        <dbReference type="Proteomes" id="UP000663829"/>
    </source>
</evidence>
<proteinExistence type="predicted"/>